<feature type="compositionally biased region" description="Basic residues" evidence="2">
    <location>
        <begin position="459"/>
        <end position="468"/>
    </location>
</feature>
<dbReference type="PANTHER" id="PTHR46518">
    <property type="entry name" value="COILED-COIL DOMAIN-CONTAINING PROTEIN 151"/>
    <property type="match status" value="1"/>
</dbReference>
<dbReference type="AlphaFoldDB" id="A0A1S3IZ74"/>
<dbReference type="InterPro" id="IPR033192">
    <property type="entry name" value="ODAD3"/>
</dbReference>
<protein>
    <submittedName>
        <fullName evidence="4">Coiled-coil domain-containing protein 151-like</fullName>
    </submittedName>
</protein>
<feature type="coiled-coil region" evidence="1">
    <location>
        <begin position="255"/>
        <end position="289"/>
    </location>
</feature>
<organism evidence="3 4">
    <name type="scientific">Lingula anatina</name>
    <name type="common">Brachiopod</name>
    <name type="synonym">Lingula unguis</name>
    <dbReference type="NCBI Taxonomy" id="7574"/>
    <lineage>
        <taxon>Eukaryota</taxon>
        <taxon>Metazoa</taxon>
        <taxon>Spiralia</taxon>
        <taxon>Lophotrochozoa</taxon>
        <taxon>Brachiopoda</taxon>
        <taxon>Linguliformea</taxon>
        <taxon>Lingulata</taxon>
        <taxon>Lingulida</taxon>
        <taxon>Linguloidea</taxon>
        <taxon>Lingulidae</taxon>
        <taxon>Lingula</taxon>
    </lineage>
</organism>
<feature type="compositionally biased region" description="Basic and acidic residues" evidence="2">
    <location>
        <begin position="186"/>
        <end position="199"/>
    </location>
</feature>
<dbReference type="STRING" id="7574.A0A1S3IZ74"/>
<dbReference type="GeneID" id="106168361"/>
<name>A0A1S3IZ74_LINAN</name>
<feature type="region of interest" description="Disordered" evidence="2">
    <location>
        <begin position="443"/>
        <end position="468"/>
    </location>
</feature>
<dbReference type="GO" id="GO:0036158">
    <property type="term" value="P:outer dynein arm assembly"/>
    <property type="evidence" value="ECO:0007669"/>
    <property type="project" value="InterPro"/>
</dbReference>
<dbReference type="Proteomes" id="UP000085678">
    <property type="component" value="Unplaced"/>
</dbReference>
<evidence type="ECO:0000313" key="3">
    <source>
        <dbReference type="Proteomes" id="UP000085678"/>
    </source>
</evidence>
<evidence type="ECO:0000256" key="2">
    <source>
        <dbReference type="SAM" id="MobiDB-lite"/>
    </source>
</evidence>
<dbReference type="GO" id="GO:0035253">
    <property type="term" value="C:ciliary rootlet"/>
    <property type="evidence" value="ECO:0007669"/>
    <property type="project" value="TreeGrafter"/>
</dbReference>
<dbReference type="GO" id="GO:0036064">
    <property type="term" value="C:ciliary basal body"/>
    <property type="evidence" value="ECO:0007669"/>
    <property type="project" value="TreeGrafter"/>
</dbReference>
<dbReference type="InParanoid" id="A0A1S3IZ74"/>
<feature type="region of interest" description="Disordered" evidence="2">
    <location>
        <begin position="186"/>
        <end position="224"/>
    </location>
</feature>
<dbReference type="FunCoup" id="A0A1S3IZ74">
    <property type="interactions" value="53"/>
</dbReference>
<keyword evidence="1" id="KW-0175">Coiled coil</keyword>
<feature type="non-terminal residue" evidence="4">
    <location>
        <position position="1"/>
    </location>
</feature>
<dbReference type="GO" id="GO:0097542">
    <property type="term" value="C:ciliary tip"/>
    <property type="evidence" value="ECO:0007669"/>
    <property type="project" value="TreeGrafter"/>
</dbReference>
<dbReference type="PANTHER" id="PTHR46518:SF1">
    <property type="entry name" value="OUTER DYNEIN ARM-DOCKING COMPLEX SUBUNIT 3"/>
    <property type="match status" value="1"/>
</dbReference>
<evidence type="ECO:0000256" key="1">
    <source>
        <dbReference type="SAM" id="Coils"/>
    </source>
</evidence>
<proteinExistence type="predicted"/>
<dbReference type="RefSeq" id="XP_013402849.1">
    <property type="nucleotide sequence ID" value="XM_013547395.1"/>
</dbReference>
<sequence length="468" mass="54978">GDEKVIKAVFQNRRKERLSMQRYSAETAIEAVDQKMCETANQLNELRHQRVQRELKVQELQAELDRMADILAKEECDSEEMRHTRLLENSLDKALMKCQTARNISSQYEAIVEKLKEEQLLFPAKLEVLESELMEVTDELKELTVMNKQAQAAGEEAKMELSRMEQEIFDGRRKRDQELVATRKEVERRKESVDKMEKKGARHTLYGESHQDQKAQAEQQRQRQNQTKILTYEEAFDRIKEATLVSDISDVVIRVEMQDEKRQQLEQKRQQLEGKRNQLLREKERMLQIYHDLRYTGEKALSDGERKLEEKQDQLRKLWDQHWRTEKKVLHGKKLYQTLSVATDNLLKKLHGITLKPPHNLPRTGNLKHDLELCKAKLSALLESVDVKQIEDAEENISAPEYHEFLESRLPSTNVRIHLAESLGSLTDFHYDSHTDDTDVLTRDDIKRQGQELADAKLKPKKKKPRKK</sequence>
<reference evidence="4" key="1">
    <citation type="submission" date="2025-08" db="UniProtKB">
        <authorList>
            <consortium name="RefSeq"/>
        </authorList>
    </citation>
    <scope>IDENTIFICATION</scope>
    <source>
        <tissue evidence="4">Gonads</tissue>
    </source>
</reference>
<dbReference type="GO" id="GO:0003341">
    <property type="term" value="P:cilium movement"/>
    <property type="evidence" value="ECO:0007669"/>
    <property type="project" value="InterPro"/>
</dbReference>
<gene>
    <name evidence="4" type="primary">LOC106168361</name>
</gene>
<feature type="compositionally biased region" description="Basic and acidic residues" evidence="2">
    <location>
        <begin position="443"/>
        <end position="458"/>
    </location>
</feature>
<keyword evidence="3" id="KW-1185">Reference proteome</keyword>
<dbReference type="OrthoDB" id="10255247at2759"/>
<dbReference type="KEGG" id="lak:106168361"/>
<accession>A0A1S3IZ74</accession>
<evidence type="ECO:0000313" key="4">
    <source>
        <dbReference type="RefSeq" id="XP_013402849.1"/>
    </source>
</evidence>